<dbReference type="EMBL" id="LUGG01000003">
    <property type="protein sequence ID" value="OBZ76035.1"/>
    <property type="molecule type" value="Genomic_DNA"/>
</dbReference>
<feature type="compositionally biased region" description="Polar residues" evidence="1">
    <location>
        <begin position="286"/>
        <end position="298"/>
    </location>
</feature>
<dbReference type="Pfam" id="PF00651">
    <property type="entry name" value="BTB"/>
    <property type="match status" value="1"/>
</dbReference>
<proteinExistence type="predicted"/>
<comment type="caution">
    <text evidence="3">The sequence shown here is derived from an EMBL/GenBank/DDBJ whole genome shotgun (WGS) entry which is preliminary data.</text>
</comment>
<feature type="compositionally biased region" description="Low complexity" evidence="1">
    <location>
        <begin position="222"/>
        <end position="235"/>
    </location>
</feature>
<reference evidence="3 4" key="1">
    <citation type="submission" date="2016-03" db="EMBL/GenBank/DDBJ databases">
        <title>Whole genome sequencing of Grifola frondosa 9006-11.</title>
        <authorList>
            <person name="Min B."/>
            <person name="Park H."/>
            <person name="Kim J.-G."/>
            <person name="Cho H."/>
            <person name="Oh Y.-L."/>
            <person name="Kong W.-S."/>
            <person name="Choi I.-G."/>
        </authorList>
    </citation>
    <scope>NUCLEOTIDE SEQUENCE [LARGE SCALE GENOMIC DNA]</scope>
    <source>
        <strain evidence="3 4">9006-11</strain>
    </source>
</reference>
<evidence type="ECO:0000259" key="2">
    <source>
        <dbReference type="PROSITE" id="PS50097"/>
    </source>
</evidence>
<protein>
    <recommendedName>
        <fullName evidence="2">BTB domain-containing protein</fullName>
    </recommendedName>
</protein>
<evidence type="ECO:0000313" key="4">
    <source>
        <dbReference type="Proteomes" id="UP000092993"/>
    </source>
</evidence>
<feature type="domain" description="BTB" evidence="2">
    <location>
        <begin position="327"/>
        <end position="398"/>
    </location>
</feature>
<dbReference type="Gene3D" id="3.30.710.10">
    <property type="entry name" value="Potassium Channel Kv1.1, Chain A"/>
    <property type="match status" value="1"/>
</dbReference>
<dbReference type="CDD" id="cd18186">
    <property type="entry name" value="BTB_POZ_ZBTB_KLHL-like"/>
    <property type="match status" value="1"/>
</dbReference>
<feature type="compositionally biased region" description="Polar residues" evidence="1">
    <location>
        <begin position="108"/>
        <end position="121"/>
    </location>
</feature>
<dbReference type="AlphaFoldDB" id="A0A1C7MGJ5"/>
<name>A0A1C7MGJ5_GRIFR</name>
<sequence length="529" mass="57502">MRALGYKTRASQPKLYKNPSARLALLSSSLRGGMASPPSPILLPERPTSLSPVSWHLSSPMPPEPTSPLRRPLLSHNLSLPLGDSDEPSLPSPREKLPKSLAAAHTAPTRQDASPSESANTGKAIVPAQIASDTEGDVQYGSAKSWSPAPQDIETGLDTTTPHAIRTPPESRSPPRVSVTPHDYAPEDAPFIDALSPKSSSPRSDRSSGTGFLVGHGQLTPDSSLAKSLSDSARSQCSSTGSARRPAVNASNPLPSSRKAVTEPSTHHPSRTPSSRPRSRPPALSGSRTPATTRNVTGVQHEKTVPRVPSPVRQVVPRHSLFYFDDEMVVLNVEGCLFRVHRYFLERDSEFFHQLFQGLHDGVTGRTDETAIKLDNVTQREFECLLNFLYHGIYDSHQESVHELLLLLSTSTALAFPKVRAYAIGALGACDPPLDPVERIFLAEKYGIPQWLAAGYTALCARTHPLEDAEAEVLGLQTTARLARAREAVLVEMLSACRRAGEDVLEERDPVVVARIVDEVFWPDGRRDT</sequence>
<dbReference type="InterPro" id="IPR000210">
    <property type="entry name" value="BTB/POZ_dom"/>
</dbReference>
<dbReference type="SUPFAM" id="SSF54695">
    <property type="entry name" value="POZ domain"/>
    <property type="match status" value="1"/>
</dbReference>
<keyword evidence="4" id="KW-1185">Reference proteome</keyword>
<organism evidence="3 4">
    <name type="scientific">Grifola frondosa</name>
    <name type="common">Maitake</name>
    <name type="synonym">Polyporus frondosus</name>
    <dbReference type="NCBI Taxonomy" id="5627"/>
    <lineage>
        <taxon>Eukaryota</taxon>
        <taxon>Fungi</taxon>
        <taxon>Dikarya</taxon>
        <taxon>Basidiomycota</taxon>
        <taxon>Agaricomycotina</taxon>
        <taxon>Agaricomycetes</taxon>
        <taxon>Polyporales</taxon>
        <taxon>Grifolaceae</taxon>
        <taxon>Grifola</taxon>
    </lineage>
</organism>
<feature type="compositionally biased region" description="Low complexity" evidence="1">
    <location>
        <begin position="166"/>
        <end position="181"/>
    </location>
</feature>
<dbReference type="Proteomes" id="UP000092993">
    <property type="component" value="Unassembled WGS sequence"/>
</dbReference>
<dbReference type="PROSITE" id="PS50097">
    <property type="entry name" value="BTB"/>
    <property type="match status" value="1"/>
</dbReference>
<evidence type="ECO:0000313" key="3">
    <source>
        <dbReference type="EMBL" id="OBZ76035.1"/>
    </source>
</evidence>
<accession>A0A1C7MGJ5</accession>
<dbReference type="OrthoDB" id="3223751at2759"/>
<dbReference type="InterPro" id="IPR011333">
    <property type="entry name" value="SKP1/BTB/POZ_sf"/>
</dbReference>
<dbReference type="SMART" id="SM00225">
    <property type="entry name" value="BTB"/>
    <property type="match status" value="1"/>
</dbReference>
<gene>
    <name evidence="3" type="ORF">A0H81_03087</name>
</gene>
<feature type="region of interest" description="Disordered" evidence="1">
    <location>
        <begin position="30"/>
        <end position="305"/>
    </location>
</feature>
<evidence type="ECO:0000256" key="1">
    <source>
        <dbReference type="SAM" id="MobiDB-lite"/>
    </source>
</evidence>